<evidence type="ECO:0000256" key="5">
    <source>
        <dbReference type="SAM" id="MobiDB-lite"/>
    </source>
</evidence>
<feature type="region of interest" description="Disordered" evidence="5">
    <location>
        <begin position="210"/>
        <end position="232"/>
    </location>
</feature>
<evidence type="ECO:0008006" key="8">
    <source>
        <dbReference type="Google" id="ProtNLM"/>
    </source>
</evidence>
<evidence type="ECO:0000256" key="3">
    <source>
        <dbReference type="ARBA" id="ARBA00023121"/>
    </source>
</evidence>
<name>A0ABQ2ZDE7_9ACTN</name>
<comment type="caution">
    <text evidence="6">The sequence shown here is derived from an EMBL/GenBank/DDBJ whole genome shotgun (WGS) entry which is preliminary data.</text>
</comment>
<evidence type="ECO:0000256" key="2">
    <source>
        <dbReference type="ARBA" id="ARBA00023034"/>
    </source>
</evidence>
<organism evidence="6 7">
    <name type="scientific">Streptomyces hiroshimensis</name>
    <dbReference type="NCBI Taxonomy" id="66424"/>
    <lineage>
        <taxon>Bacteria</taxon>
        <taxon>Bacillati</taxon>
        <taxon>Actinomycetota</taxon>
        <taxon>Actinomycetes</taxon>
        <taxon>Kitasatosporales</taxon>
        <taxon>Streptomycetaceae</taxon>
        <taxon>Streptomyces</taxon>
    </lineage>
</organism>
<protein>
    <recommendedName>
        <fullName evidence="8">GPP34 family phosphoprotein</fullName>
    </recommendedName>
</protein>
<dbReference type="EMBL" id="BMUT01000021">
    <property type="protein sequence ID" value="GGY09063.1"/>
    <property type="molecule type" value="Genomic_DNA"/>
</dbReference>
<dbReference type="RefSeq" id="WP_190025344.1">
    <property type="nucleotide sequence ID" value="NZ_BMUT01000021.1"/>
</dbReference>
<dbReference type="InterPro" id="IPR038261">
    <property type="entry name" value="GPP34-like_sf"/>
</dbReference>
<dbReference type="Gene3D" id="1.10.3630.10">
    <property type="entry name" value="yeast vps74-n-term truncation variant domain like"/>
    <property type="match status" value="1"/>
</dbReference>
<dbReference type="Pfam" id="PF05719">
    <property type="entry name" value="GPP34"/>
    <property type="match status" value="1"/>
</dbReference>
<evidence type="ECO:0000256" key="1">
    <source>
        <dbReference type="ARBA" id="ARBA00004255"/>
    </source>
</evidence>
<keyword evidence="4" id="KW-0472">Membrane</keyword>
<evidence type="ECO:0000313" key="7">
    <source>
        <dbReference type="Proteomes" id="UP000659223"/>
    </source>
</evidence>
<dbReference type="InterPro" id="IPR008628">
    <property type="entry name" value="GPP34-like"/>
</dbReference>
<keyword evidence="3" id="KW-0446">Lipid-binding</keyword>
<feature type="compositionally biased region" description="Gly residues" evidence="5">
    <location>
        <begin position="215"/>
        <end position="232"/>
    </location>
</feature>
<reference evidence="7" key="1">
    <citation type="journal article" date="2019" name="Int. J. Syst. Evol. Microbiol.">
        <title>The Global Catalogue of Microorganisms (GCM) 10K type strain sequencing project: providing services to taxonomists for standard genome sequencing and annotation.</title>
        <authorList>
            <consortium name="The Broad Institute Genomics Platform"/>
            <consortium name="The Broad Institute Genome Sequencing Center for Infectious Disease"/>
            <person name="Wu L."/>
            <person name="Ma J."/>
        </authorList>
    </citation>
    <scope>NUCLEOTIDE SEQUENCE [LARGE SCALE GENOMIC DNA]</scope>
    <source>
        <strain evidence="7">JCM 4586</strain>
    </source>
</reference>
<proteinExistence type="predicted"/>
<evidence type="ECO:0000313" key="6">
    <source>
        <dbReference type="EMBL" id="GGY09063.1"/>
    </source>
</evidence>
<evidence type="ECO:0000256" key="4">
    <source>
        <dbReference type="ARBA" id="ARBA00023136"/>
    </source>
</evidence>
<keyword evidence="7" id="KW-1185">Reference proteome</keyword>
<gene>
    <name evidence="6" type="ORF">GCM10010324_64880</name>
</gene>
<comment type="subcellular location">
    <subcellularLocation>
        <location evidence="1">Golgi apparatus membrane</location>
        <topology evidence="1">Peripheral membrane protein</topology>
        <orientation evidence="1">Cytoplasmic side</orientation>
    </subcellularLocation>
</comment>
<sequence length="232" mass="24550">MTADAPRLTLPEELLVLCLDPGSGRKLMRAGHSSQYGVAGAVLTELRLAGRVVEEHGRVRVTNPLPPDDPLLAAALESLAQPGKDAKRGGPRTDRWVRSASGRIEEAWLARLVKLGAVRVETRRFLGVLPYEHCSMGPVDLTTRARERFELARRGGFADPRARALAALASAVGISGALCPGWGRRTERQAMRRLVRTDWAARAVHKSVMHDRADGGGGGAADGGGGGDGGGG</sequence>
<accession>A0ABQ2ZDE7</accession>
<dbReference type="Proteomes" id="UP000659223">
    <property type="component" value="Unassembled WGS sequence"/>
</dbReference>
<keyword evidence="2" id="KW-0333">Golgi apparatus</keyword>